<dbReference type="Proteomes" id="UP000295416">
    <property type="component" value="Unassembled WGS sequence"/>
</dbReference>
<keyword evidence="2" id="KW-0808">Transferase</keyword>
<evidence type="ECO:0000313" key="2">
    <source>
        <dbReference type="EMBL" id="TCP29713.1"/>
    </source>
</evidence>
<dbReference type="InterPro" id="IPR000182">
    <property type="entry name" value="GNAT_dom"/>
</dbReference>
<evidence type="ECO:0000313" key="3">
    <source>
        <dbReference type="Proteomes" id="UP000295416"/>
    </source>
</evidence>
<reference evidence="2 3" key="1">
    <citation type="submission" date="2019-03" db="EMBL/GenBank/DDBJ databases">
        <title>Genomic Encyclopedia of Type Strains, Phase IV (KMG-IV): sequencing the most valuable type-strain genomes for metagenomic binning, comparative biology and taxonomic classification.</title>
        <authorList>
            <person name="Goeker M."/>
        </authorList>
    </citation>
    <scope>NUCLEOTIDE SEQUENCE [LARGE SCALE GENOMIC DNA]</scope>
    <source>
        <strain evidence="2 3">DSM 19377</strain>
    </source>
</reference>
<keyword evidence="3" id="KW-1185">Reference proteome</keyword>
<dbReference type="OrthoDB" id="66776at2"/>
<feature type="domain" description="N-acetyltransferase" evidence="1">
    <location>
        <begin position="13"/>
        <end position="162"/>
    </location>
</feature>
<dbReference type="RefSeq" id="WP_132745249.1">
    <property type="nucleotide sequence ID" value="NZ_SLXK01000008.1"/>
</dbReference>
<accession>A0A4R2P4N6</accession>
<gene>
    <name evidence="2" type="ORF">EV207_1084</name>
</gene>
<dbReference type="AlphaFoldDB" id="A0A4R2P4N6"/>
<proteinExistence type="predicted"/>
<name>A0A4R2P4N6_9BACL</name>
<sequence length="166" mass="18872">MQCDVQQKIKLALYIPKYDKALNEFSLPNEQVRFTALPKEMIQMAKSDKTRNPVVILANRVPVGFFVLQSGERVSEYTDNPNALLLIAFSINHNEQGKGYAKSALQQVPALVKRYFPTVNEVVLAVNEKNIPAQKLYEKCGFIDEGRRKMGNIGWQMILSFSLKHV</sequence>
<evidence type="ECO:0000259" key="1">
    <source>
        <dbReference type="PROSITE" id="PS51186"/>
    </source>
</evidence>
<dbReference type="InterPro" id="IPR016181">
    <property type="entry name" value="Acyl_CoA_acyltransferase"/>
</dbReference>
<comment type="caution">
    <text evidence="2">The sequence shown here is derived from an EMBL/GenBank/DDBJ whole genome shotgun (WGS) entry which is preliminary data.</text>
</comment>
<dbReference type="Pfam" id="PF00583">
    <property type="entry name" value="Acetyltransf_1"/>
    <property type="match status" value="1"/>
</dbReference>
<organism evidence="2 3">
    <name type="scientific">Scopulibacillus darangshiensis</name>
    <dbReference type="NCBI Taxonomy" id="442528"/>
    <lineage>
        <taxon>Bacteria</taxon>
        <taxon>Bacillati</taxon>
        <taxon>Bacillota</taxon>
        <taxon>Bacilli</taxon>
        <taxon>Bacillales</taxon>
        <taxon>Sporolactobacillaceae</taxon>
        <taxon>Scopulibacillus</taxon>
    </lineage>
</organism>
<dbReference type="GO" id="GO:0016747">
    <property type="term" value="F:acyltransferase activity, transferring groups other than amino-acyl groups"/>
    <property type="evidence" value="ECO:0007669"/>
    <property type="project" value="InterPro"/>
</dbReference>
<protein>
    <submittedName>
        <fullName evidence="2">Acetyltransferase (GNAT) family protein</fullName>
    </submittedName>
</protein>
<dbReference type="EMBL" id="SLXK01000008">
    <property type="protein sequence ID" value="TCP29713.1"/>
    <property type="molecule type" value="Genomic_DNA"/>
</dbReference>
<dbReference type="SUPFAM" id="SSF55729">
    <property type="entry name" value="Acyl-CoA N-acyltransferases (Nat)"/>
    <property type="match status" value="1"/>
</dbReference>
<dbReference type="Gene3D" id="3.40.630.30">
    <property type="match status" value="1"/>
</dbReference>
<dbReference type="PROSITE" id="PS51186">
    <property type="entry name" value="GNAT"/>
    <property type="match status" value="1"/>
</dbReference>